<dbReference type="Proteomes" id="UP000249890">
    <property type="component" value="Chromosome"/>
</dbReference>
<sequence>MPFLYFYDICRYRKKICSYSISKDPRKGEDLKLSVVGLGYIGLPTAVMFANSGMNVHGVDVNPNVIDMIRSKRIHLHEPGMEKALKDAIDTGTFTVSMQPQEADAFIIAVPTPIGPGKTADLSQVVKAAEMLVPILKAGDLVVLESTVPPKTVESLLLPVLRQTNLVIGEQLFVCNSPERVLPGRLFHELKHNDRIVGGVTPLSAQKCAELYERIVQGTIHITDTITAEMVKLMENTYRDVNIALANELARVAEEVGFDIWEAIELANSHPRVHIHSPGPGVGGHCIAVDPWFIFEKAPKAARLIELSRITNDDVPHLVSNRIREMVRDIHKPVITLLGVAFKGDIDDIRESPSLVIINELRTNGYQLKIYDPYVKQDMAEKAPTLHEAVTGSDCIVLLTDHAIFKNIDFDQIGRLMRSRRIIDTRNMVDLNRLRLAGFLCQKIGTQIAHVAAHRDEGR</sequence>
<dbReference type="SUPFAM" id="SSF48179">
    <property type="entry name" value="6-phosphogluconate dehydrogenase C-terminal domain-like"/>
    <property type="match status" value="1"/>
</dbReference>
<keyword evidence="3" id="KW-0520">NAD</keyword>
<dbReference type="PANTHER" id="PTHR43491:SF2">
    <property type="entry name" value="UDP-N-ACETYL-D-MANNOSAMINE DEHYDROGENASE"/>
    <property type="match status" value="1"/>
</dbReference>
<evidence type="ECO:0000256" key="3">
    <source>
        <dbReference type="ARBA" id="ARBA00023027"/>
    </source>
</evidence>
<dbReference type="InterPro" id="IPR014026">
    <property type="entry name" value="UDP-Glc/GDP-Man_DH_dimer"/>
</dbReference>
<dbReference type="Pfam" id="PF03720">
    <property type="entry name" value="UDPG_MGDP_dh_C"/>
    <property type="match status" value="1"/>
</dbReference>
<dbReference type="InterPro" id="IPR008927">
    <property type="entry name" value="6-PGluconate_DH-like_C_sf"/>
</dbReference>
<dbReference type="PANTHER" id="PTHR43491">
    <property type="entry name" value="UDP-N-ACETYL-D-MANNOSAMINE DEHYDROGENASE"/>
    <property type="match status" value="1"/>
</dbReference>
<keyword evidence="7" id="KW-1185">Reference proteome</keyword>
<proteinExistence type="inferred from homology"/>
<dbReference type="SUPFAM" id="SSF52413">
    <property type="entry name" value="UDP-glucose/GDP-mannose dehydrogenase C-terminal domain"/>
    <property type="match status" value="1"/>
</dbReference>
<dbReference type="Gene3D" id="3.40.50.720">
    <property type="entry name" value="NAD(P)-binding Rossmann-like Domain"/>
    <property type="match status" value="2"/>
</dbReference>
<dbReference type="InterPro" id="IPR014027">
    <property type="entry name" value="UDP-Glc/GDP-Man_DH_C"/>
</dbReference>
<dbReference type="InterPro" id="IPR028359">
    <property type="entry name" value="UDP_ManNAc/GlcNAc_DH"/>
</dbReference>
<dbReference type="GO" id="GO:0051287">
    <property type="term" value="F:NAD binding"/>
    <property type="evidence" value="ECO:0007669"/>
    <property type="project" value="InterPro"/>
</dbReference>
<dbReference type="PIRSF" id="PIRSF500136">
    <property type="entry name" value="UDP_ManNAc_DH"/>
    <property type="match status" value="1"/>
</dbReference>
<dbReference type="AlphaFoldDB" id="A0A2Z2KC07"/>
<dbReference type="SMART" id="SM00984">
    <property type="entry name" value="UDPG_MGDP_dh_C"/>
    <property type="match status" value="1"/>
</dbReference>
<accession>A0A2Z2KC07</accession>
<dbReference type="InterPro" id="IPR036291">
    <property type="entry name" value="NAD(P)-bd_dom_sf"/>
</dbReference>
<dbReference type="SUPFAM" id="SSF51735">
    <property type="entry name" value="NAD(P)-binding Rossmann-fold domains"/>
    <property type="match status" value="1"/>
</dbReference>
<gene>
    <name evidence="6" type="ORF">B9T62_10885</name>
</gene>
<dbReference type="NCBIfam" id="TIGR03026">
    <property type="entry name" value="NDP-sugDHase"/>
    <property type="match status" value="1"/>
</dbReference>
<evidence type="ECO:0000256" key="4">
    <source>
        <dbReference type="PIRNR" id="PIRNR000124"/>
    </source>
</evidence>
<dbReference type="KEGG" id="pdh:B9T62_10885"/>
<feature type="domain" description="UDP-glucose/GDP-mannose dehydrogenase C-terminal" evidence="5">
    <location>
        <begin position="336"/>
        <end position="431"/>
    </location>
</feature>
<evidence type="ECO:0000256" key="1">
    <source>
        <dbReference type="ARBA" id="ARBA00006601"/>
    </source>
</evidence>
<comment type="similarity">
    <text evidence="1 4">Belongs to the UDP-glucose/GDP-mannose dehydrogenase family.</text>
</comment>
<evidence type="ECO:0000259" key="5">
    <source>
        <dbReference type="SMART" id="SM00984"/>
    </source>
</evidence>
<dbReference type="Pfam" id="PF00984">
    <property type="entry name" value="UDPG_MGDP_dh"/>
    <property type="match status" value="1"/>
</dbReference>
<keyword evidence="2" id="KW-0560">Oxidoreductase</keyword>
<organism evidence="6 7">
    <name type="scientific">Paenibacillus donghaensis</name>
    <dbReference type="NCBI Taxonomy" id="414771"/>
    <lineage>
        <taxon>Bacteria</taxon>
        <taxon>Bacillati</taxon>
        <taxon>Bacillota</taxon>
        <taxon>Bacilli</taxon>
        <taxon>Bacillales</taxon>
        <taxon>Paenibacillaceae</taxon>
        <taxon>Paenibacillus</taxon>
    </lineage>
</organism>
<evidence type="ECO:0000313" key="7">
    <source>
        <dbReference type="Proteomes" id="UP000249890"/>
    </source>
</evidence>
<evidence type="ECO:0000256" key="2">
    <source>
        <dbReference type="ARBA" id="ARBA00023002"/>
    </source>
</evidence>
<dbReference type="InterPro" id="IPR017476">
    <property type="entry name" value="UDP-Glc/GDP-Man"/>
</dbReference>
<dbReference type="GO" id="GO:0016628">
    <property type="term" value="F:oxidoreductase activity, acting on the CH-CH group of donors, NAD or NADP as acceptor"/>
    <property type="evidence" value="ECO:0007669"/>
    <property type="project" value="InterPro"/>
</dbReference>
<protein>
    <submittedName>
        <fullName evidence="6">UDP-N-acetyl-D-mannosamine dehydrogenase</fullName>
    </submittedName>
</protein>
<dbReference type="OrthoDB" id="9803238at2"/>
<dbReference type="GO" id="GO:0016616">
    <property type="term" value="F:oxidoreductase activity, acting on the CH-OH group of donors, NAD or NADP as acceptor"/>
    <property type="evidence" value="ECO:0007669"/>
    <property type="project" value="InterPro"/>
</dbReference>
<dbReference type="GO" id="GO:0000271">
    <property type="term" value="P:polysaccharide biosynthetic process"/>
    <property type="evidence" value="ECO:0007669"/>
    <property type="project" value="InterPro"/>
</dbReference>
<dbReference type="InterPro" id="IPR036220">
    <property type="entry name" value="UDP-Glc/GDP-Man_DH_C_sf"/>
</dbReference>
<dbReference type="InterPro" id="IPR001732">
    <property type="entry name" value="UDP-Glc/GDP-Man_DH_N"/>
</dbReference>
<name>A0A2Z2KC07_9BACL</name>
<dbReference type="PIRSF" id="PIRSF000124">
    <property type="entry name" value="UDPglc_GDPman_dh"/>
    <property type="match status" value="1"/>
</dbReference>
<evidence type="ECO:0000313" key="6">
    <source>
        <dbReference type="EMBL" id="ASA21245.1"/>
    </source>
</evidence>
<dbReference type="EMBL" id="CP021780">
    <property type="protein sequence ID" value="ASA21245.1"/>
    <property type="molecule type" value="Genomic_DNA"/>
</dbReference>
<reference evidence="6 7" key="1">
    <citation type="submission" date="2017-06" db="EMBL/GenBank/DDBJ databases">
        <title>Complete genome sequence of Paenibacillus donghaensis KCTC 13049T isolated from East Sea sediment, South Korea.</title>
        <authorList>
            <person name="Jung B.K."/>
            <person name="Hong S.-J."/>
            <person name="Shin J.-H."/>
        </authorList>
    </citation>
    <scope>NUCLEOTIDE SEQUENCE [LARGE SCALE GENOMIC DNA]</scope>
    <source>
        <strain evidence="6 7">KCTC 13049</strain>
    </source>
</reference>
<dbReference type="Pfam" id="PF03721">
    <property type="entry name" value="UDPG_MGDP_dh_N"/>
    <property type="match status" value="1"/>
</dbReference>